<dbReference type="CDD" id="cd16917">
    <property type="entry name" value="HATPase_UhpB-NarQ-NarX-like"/>
    <property type="match status" value="1"/>
</dbReference>
<dbReference type="SMART" id="SM00387">
    <property type="entry name" value="HATPase_c"/>
    <property type="match status" value="1"/>
</dbReference>
<dbReference type="PANTHER" id="PTHR24421:SF37">
    <property type="entry name" value="SENSOR HISTIDINE KINASE NARS"/>
    <property type="match status" value="1"/>
</dbReference>
<evidence type="ECO:0000313" key="17">
    <source>
        <dbReference type="Proteomes" id="UP000287156"/>
    </source>
</evidence>
<evidence type="ECO:0000256" key="4">
    <source>
        <dbReference type="ARBA" id="ARBA00022553"/>
    </source>
</evidence>
<dbReference type="OrthoDB" id="9795828at2"/>
<dbReference type="PIRSF" id="PIRSF037431">
    <property type="entry name" value="STHK_LiaS"/>
    <property type="match status" value="1"/>
</dbReference>
<evidence type="ECO:0000259" key="15">
    <source>
        <dbReference type="PROSITE" id="PS50109"/>
    </source>
</evidence>
<evidence type="ECO:0000256" key="12">
    <source>
        <dbReference type="ARBA" id="ARBA00023136"/>
    </source>
</evidence>
<comment type="subcellular location">
    <subcellularLocation>
        <location evidence="2 13">Cell membrane</location>
        <topology evidence="2 13">Multi-pass membrane protein</topology>
    </subcellularLocation>
</comment>
<keyword evidence="12 13" id="KW-0472">Membrane</keyword>
<dbReference type="InterPro" id="IPR017202">
    <property type="entry name" value="LiaS/VraS"/>
</dbReference>
<evidence type="ECO:0000256" key="9">
    <source>
        <dbReference type="ARBA" id="ARBA00022840"/>
    </source>
</evidence>
<evidence type="ECO:0000256" key="6">
    <source>
        <dbReference type="ARBA" id="ARBA00022692"/>
    </source>
</evidence>
<feature type="domain" description="Histidine kinase" evidence="15">
    <location>
        <begin position="149"/>
        <end position="343"/>
    </location>
</feature>
<dbReference type="Proteomes" id="UP000287156">
    <property type="component" value="Unassembled WGS sequence"/>
</dbReference>
<dbReference type="GO" id="GO:0005524">
    <property type="term" value="F:ATP binding"/>
    <property type="evidence" value="ECO:0007669"/>
    <property type="project" value="UniProtKB-UniRule"/>
</dbReference>
<dbReference type="SUPFAM" id="SSF55874">
    <property type="entry name" value="ATPase domain of HSP90 chaperone/DNA topoisomerase II/histidine kinase"/>
    <property type="match status" value="1"/>
</dbReference>
<evidence type="ECO:0000256" key="7">
    <source>
        <dbReference type="ARBA" id="ARBA00022741"/>
    </source>
</evidence>
<keyword evidence="10 14" id="KW-1133">Transmembrane helix</keyword>
<keyword evidence="17" id="KW-1185">Reference proteome</keyword>
<evidence type="ECO:0000313" key="16">
    <source>
        <dbReference type="EMBL" id="RST75340.1"/>
    </source>
</evidence>
<keyword evidence="7 13" id="KW-0547">Nucleotide-binding</keyword>
<name>A0A429Y2A0_9BACI</name>
<comment type="catalytic activity">
    <reaction evidence="1 13">
        <text>ATP + protein L-histidine = ADP + protein N-phospho-L-histidine.</text>
        <dbReference type="EC" id="2.7.13.3"/>
    </reaction>
</comment>
<keyword evidence="5 13" id="KW-0808">Transferase</keyword>
<accession>A0A429Y2A0</accession>
<comment type="caution">
    <text evidence="16">The sequence shown here is derived from an EMBL/GenBank/DDBJ whole genome shotgun (WGS) entry which is preliminary data.</text>
</comment>
<dbReference type="PROSITE" id="PS50109">
    <property type="entry name" value="HIS_KIN"/>
    <property type="match status" value="1"/>
</dbReference>
<proteinExistence type="predicted"/>
<sequence length="349" mass="39708">MRMAKTFSFYFASVSFFTFLFVLLSLLFTVDADWYQSLMQDDFFLVPNVFFILAVCLLVGATAGFIVGISLDKKIENVERSLLELEGGNYDRISIPAQKNGNFPSIWQGIENIRARLKEQTILYQKFSNERVKWNRELKEEVLTKERNRLARELHDSVSQQLFAATMLLSAINQSPDPAGESTAKQRILVEEIINEAQSEMRALLLHLRPVQLEGKSLHMGMQEILSELTAKLPLTVTWHLQDVQLERGIEDHLFRILQEAVSNTLRHAKATTLEVHMMKVDQFIFLKVIDDGKGFNMNDDQKAGSYGLTNIRERASEIGGNVKIVTFPGRGTSIEVKIPLPNKEGDEK</sequence>
<keyword evidence="9 13" id="KW-0067">ATP-binding</keyword>
<dbReference type="InterPro" id="IPR036890">
    <property type="entry name" value="HATPase_C_sf"/>
</dbReference>
<dbReference type="AlphaFoldDB" id="A0A429Y2A0"/>
<dbReference type="EC" id="2.7.13.3" evidence="13"/>
<keyword evidence="8 13" id="KW-0418">Kinase</keyword>
<keyword evidence="11 13" id="KW-0902">Two-component regulatory system</keyword>
<protein>
    <recommendedName>
        <fullName evidence="13">Sensor histidine kinase</fullName>
        <ecNumber evidence="13">2.7.13.3</ecNumber>
    </recommendedName>
</protein>
<evidence type="ECO:0000256" key="2">
    <source>
        <dbReference type="ARBA" id="ARBA00004651"/>
    </source>
</evidence>
<dbReference type="Pfam" id="PF07730">
    <property type="entry name" value="HisKA_3"/>
    <property type="match status" value="1"/>
</dbReference>
<evidence type="ECO:0000256" key="5">
    <source>
        <dbReference type="ARBA" id="ARBA00022679"/>
    </source>
</evidence>
<dbReference type="InterPro" id="IPR050482">
    <property type="entry name" value="Sensor_HK_TwoCompSys"/>
</dbReference>
<evidence type="ECO:0000256" key="10">
    <source>
        <dbReference type="ARBA" id="ARBA00022989"/>
    </source>
</evidence>
<keyword evidence="6 14" id="KW-0812">Transmembrane</keyword>
<keyword evidence="4" id="KW-0597">Phosphoprotein</keyword>
<feature type="transmembrane region" description="Helical" evidence="14">
    <location>
        <begin position="49"/>
        <end position="71"/>
    </location>
</feature>
<evidence type="ECO:0000256" key="8">
    <source>
        <dbReference type="ARBA" id="ARBA00022777"/>
    </source>
</evidence>
<gene>
    <name evidence="16" type="ORF">D4T97_008820</name>
</gene>
<dbReference type="RefSeq" id="WP_126049743.1">
    <property type="nucleotide sequence ID" value="NZ_QYTV02000003.1"/>
</dbReference>
<dbReference type="InterPro" id="IPR011712">
    <property type="entry name" value="Sig_transdc_His_kin_sub3_dim/P"/>
</dbReference>
<dbReference type="InterPro" id="IPR005467">
    <property type="entry name" value="His_kinase_dom"/>
</dbReference>
<evidence type="ECO:0000256" key="1">
    <source>
        <dbReference type="ARBA" id="ARBA00000085"/>
    </source>
</evidence>
<evidence type="ECO:0000256" key="11">
    <source>
        <dbReference type="ARBA" id="ARBA00023012"/>
    </source>
</evidence>
<keyword evidence="3 13" id="KW-1003">Cell membrane</keyword>
<reference evidence="16" key="1">
    <citation type="submission" date="2018-12" db="EMBL/GenBank/DDBJ databases">
        <authorList>
            <person name="Sun L."/>
            <person name="Chen Z."/>
        </authorList>
    </citation>
    <scope>NUCLEOTIDE SEQUENCE [LARGE SCALE GENOMIC DNA]</scope>
    <source>
        <strain evidence="16">3-2-2</strain>
    </source>
</reference>
<dbReference type="Pfam" id="PF02518">
    <property type="entry name" value="HATPase_c"/>
    <property type="match status" value="1"/>
</dbReference>
<dbReference type="Gene3D" id="3.30.565.10">
    <property type="entry name" value="Histidine kinase-like ATPase, C-terminal domain"/>
    <property type="match status" value="1"/>
</dbReference>
<dbReference type="EMBL" id="QYTV02000003">
    <property type="protein sequence ID" value="RST75340.1"/>
    <property type="molecule type" value="Genomic_DNA"/>
</dbReference>
<dbReference type="GO" id="GO:0046983">
    <property type="term" value="F:protein dimerization activity"/>
    <property type="evidence" value="ECO:0007669"/>
    <property type="project" value="InterPro"/>
</dbReference>
<dbReference type="GO" id="GO:0005886">
    <property type="term" value="C:plasma membrane"/>
    <property type="evidence" value="ECO:0007669"/>
    <property type="project" value="UniProtKB-SubCell"/>
</dbReference>
<dbReference type="InterPro" id="IPR003594">
    <property type="entry name" value="HATPase_dom"/>
</dbReference>
<feature type="transmembrane region" description="Helical" evidence="14">
    <location>
        <begin position="7"/>
        <end position="29"/>
    </location>
</feature>
<evidence type="ECO:0000256" key="13">
    <source>
        <dbReference type="PIRNR" id="PIRNR037431"/>
    </source>
</evidence>
<organism evidence="16 17">
    <name type="scientific">Siminovitchia acidinfaciens</name>
    <dbReference type="NCBI Taxonomy" id="2321395"/>
    <lineage>
        <taxon>Bacteria</taxon>
        <taxon>Bacillati</taxon>
        <taxon>Bacillota</taxon>
        <taxon>Bacilli</taxon>
        <taxon>Bacillales</taxon>
        <taxon>Bacillaceae</taxon>
        <taxon>Siminovitchia</taxon>
    </lineage>
</organism>
<dbReference type="Gene3D" id="1.20.5.1930">
    <property type="match status" value="1"/>
</dbReference>
<dbReference type="PANTHER" id="PTHR24421">
    <property type="entry name" value="NITRATE/NITRITE SENSOR PROTEIN NARX-RELATED"/>
    <property type="match status" value="1"/>
</dbReference>
<dbReference type="GO" id="GO:0000155">
    <property type="term" value="F:phosphorelay sensor kinase activity"/>
    <property type="evidence" value="ECO:0007669"/>
    <property type="project" value="UniProtKB-UniRule"/>
</dbReference>
<evidence type="ECO:0000256" key="14">
    <source>
        <dbReference type="SAM" id="Phobius"/>
    </source>
</evidence>
<evidence type="ECO:0000256" key="3">
    <source>
        <dbReference type="ARBA" id="ARBA00022475"/>
    </source>
</evidence>